<dbReference type="EMBL" id="VIKR01000002">
    <property type="protein sequence ID" value="TQV74910.1"/>
    <property type="molecule type" value="Genomic_DNA"/>
</dbReference>
<comment type="caution">
    <text evidence="1">The sequence shown here is derived from an EMBL/GenBank/DDBJ whole genome shotgun (WGS) entry which is preliminary data.</text>
</comment>
<evidence type="ECO:0008006" key="3">
    <source>
        <dbReference type="Google" id="ProtNLM"/>
    </source>
</evidence>
<evidence type="ECO:0000313" key="2">
    <source>
        <dbReference type="Proteomes" id="UP000317839"/>
    </source>
</evidence>
<dbReference type="Proteomes" id="UP000317839">
    <property type="component" value="Unassembled WGS sequence"/>
</dbReference>
<name>A0A545TCG6_9GAMM</name>
<dbReference type="Gene3D" id="1.10.3680.10">
    <property type="entry name" value="TerB-like"/>
    <property type="match status" value="1"/>
</dbReference>
<keyword evidence="2" id="KW-1185">Reference proteome</keyword>
<dbReference type="RefSeq" id="WP_142941528.1">
    <property type="nucleotide sequence ID" value="NZ_VIKR01000002.1"/>
</dbReference>
<reference evidence="1 2" key="1">
    <citation type="submission" date="2019-06" db="EMBL/GenBank/DDBJ databases">
        <title>Draft genome of Aliikangiella marina GYP-15.</title>
        <authorList>
            <person name="Wang G."/>
        </authorList>
    </citation>
    <scope>NUCLEOTIDE SEQUENCE [LARGE SCALE GENOMIC DNA]</scope>
    <source>
        <strain evidence="1 2">GYP-15</strain>
    </source>
</reference>
<dbReference type="SUPFAM" id="SSF158682">
    <property type="entry name" value="TerB-like"/>
    <property type="match status" value="1"/>
</dbReference>
<dbReference type="AlphaFoldDB" id="A0A545TCG6"/>
<protein>
    <recommendedName>
        <fullName evidence="3">TerB family tellurite resistance protein</fullName>
    </recommendedName>
</protein>
<organism evidence="1 2">
    <name type="scientific">Aliikangiella marina</name>
    <dbReference type="NCBI Taxonomy" id="1712262"/>
    <lineage>
        <taxon>Bacteria</taxon>
        <taxon>Pseudomonadati</taxon>
        <taxon>Pseudomonadota</taxon>
        <taxon>Gammaproteobacteria</taxon>
        <taxon>Oceanospirillales</taxon>
        <taxon>Pleioneaceae</taxon>
        <taxon>Aliikangiella</taxon>
    </lineage>
</organism>
<gene>
    <name evidence="1" type="ORF">FLL45_08085</name>
</gene>
<evidence type="ECO:0000313" key="1">
    <source>
        <dbReference type="EMBL" id="TQV74910.1"/>
    </source>
</evidence>
<sequence>MASFNIGELTQSENEALLGLLIVLYRQDMKITMGEQDAFNAISEQMNWTSGTSLDNYLMELRAKVRDGDKQALVSEFMSNLSGRSEVNVIAQKMAESDGSVSAGEQQILDLIKDLSKQS</sequence>
<accession>A0A545TCG6</accession>
<dbReference type="InterPro" id="IPR029024">
    <property type="entry name" value="TerB-like"/>
</dbReference>
<proteinExistence type="predicted"/>